<keyword evidence="5" id="KW-1185">Reference proteome</keyword>
<dbReference type="Gene3D" id="3.10.450.50">
    <property type="match status" value="1"/>
</dbReference>
<dbReference type="InterPro" id="IPR032710">
    <property type="entry name" value="NTF2-like_dom_sf"/>
</dbReference>
<dbReference type="NCBIfam" id="NF002449">
    <property type="entry name" value="PRK01617.1"/>
    <property type="match status" value="1"/>
</dbReference>
<dbReference type="OrthoDB" id="21421at2"/>
<protein>
    <recommendedName>
        <fullName evidence="2">UPF0225 protein EB241_07940</fullName>
    </recommendedName>
</protein>
<gene>
    <name evidence="4" type="ORF">EB241_07940</name>
</gene>
<dbReference type="SUPFAM" id="SSF54427">
    <property type="entry name" value="NTF2-like"/>
    <property type="match status" value="1"/>
</dbReference>
<dbReference type="InterPro" id="IPR023006">
    <property type="entry name" value="YchJ-like"/>
</dbReference>
<evidence type="ECO:0000256" key="2">
    <source>
        <dbReference type="HAMAP-Rule" id="MF_00612"/>
    </source>
</evidence>
<comment type="similarity">
    <text evidence="1 2">Belongs to the UPF0225 family.</text>
</comment>
<dbReference type="HAMAP" id="MF_00612">
    <property type="entry name" value="UPF0225"/>
    <property type="match status" value="1"/>
</dbReference>
<dbReference type="Pfam" id="PF02810">
    <property type="entry name" value="SEC-C"/>
    <property type="match status" value="1"/>
</dbReference>
<sequence>MSEPCPCCSGLQYNLCCQPCLSGKTLPSTPEVLMRSRYTAYAKKDTDYLMATWHPACQPARFRTSIEQSASETEWLSLHVISAQVGRDNAEGYVTFFARYSENQRERFIHERSRFLKVDQRWYYMDGTYPVTGRNDRCPCDSSKKFKKCCGQ</sequence>
<evidence type="ECO:0000313" key="5">
    <source>
        <dbReference type="Proteomes" id="UP000279457"/>
    </source>
</evidence>
<accession>A0A3N6RZW2</accession>
<dbReference type="InterPro" id="IPR004027">
    <property type="entry name" value="SEC_C_motif"/>
</dbReference>
<dbReference type="Proteomes" id="UP000279457">
    <property type="component" value="Unassembled WGS sequence"/>
</dbReference>
<evidence type="ECO:0000313" key="4">
    <source>
        <dbReference type="EMBL" id="RQM38788.1"/>
    </source>
</evidence>
<dbReference type="SUPFAM" id="SSF103642">
    <property type="entry name" value="Sec-C motif"/>
    <property type="match status" value="1"/>
</dbReference>
<reference evidence="4 5" key="1">
    <citation type="submission" date="2018-10" db="EMBL/GenBank/DDBJ databases">
        <title>Draft genome sequence for the type isolate of Erwinia psidii, agent causal of bacterial blight in guava (Psidium guajava) and wilt and die-back of Eucalyptus spp.</title>
        <authorList>
            <person name="Hermenegildo P.S."/>
            <person name="Santos S.A."/>
            <person name="Guimaraes L.M.S."/>
            <person name="Vidigal P.M.P."/>
            <person name="Pereira I.C."/>
            <person name="Badel J.L."/>
            <person name="Alfenas-Zerbini P."/>
            <person name="Ferreira M.A.S.V."/>
            <person name="Alfenas A.C."/>
        </authorList>
    </citation>
    <scope>NUCLEOTIDE SEQUENCE [LARGE SCALE GENOMIC DNA]</scope>
    <source>
        <strain evidence="4 5">IBSBF 435</strain>
    </source>
</reference>
<dbReference type="InterPro" id="IPR048469">
    <property type="entry name" value="YchJ-like_M"/>
</dbReference>
<dbReference type="AlphaFoldDB" id="A0A3N6RZW2"/>
<dbReference type="EMBL" id="RHHM01000005">
    <property type="protein sequence ID" value="RQM38788.1"/>
    <property type="molecule type" value="Genomic_DNA"/>
</dbReference>
<evidence type="ECO:0000259" key="3">
    <source>
        <dbReference type="Pfam" id="PF17775"/>
    </source>
</evidence>
<comment type="caution">
    <text evidence="4">The sequence shown here is derived from an EMBL/GenBank/DDBJ whole genome shotgun (WGS) entry which is preliminary data.</text>
</comment>
<name>A0A3N6RZW2_9GAMM</name>
<dbReference type="Pfam" id="PF17775">
    <property type="entry name" value="YchJ_M-like"/>
    <property type="match status" value="1"/>
</dbReference>
<dbReference type="PANTHER" id="PTHR33747">
    <property type="entry name" value="UPF0225 PROTEIN SCO1677"/>
    <property type="match status" value="1"/>
</dbReference>
<dbReference type="RefSeq" id="WP_124232626.1">
    <property type="nucleotide sequence ID" value="NZ_RHHM01000005.1"/>
</dbReference>
<proteinExistence type="inferred from homology"/>
<feature type="domain" description="YchJ-like middle NTF2-like" evidence="3">
    <location>
        <begin position="29"/>
        <end position="127"/>
    </location>
</feature>
<dbReference type="NCBIfam" id="NF002486">
    <property type="entry name" value="PRK01752.1"/>
    <property type="match status" value="1"/>
</dbReference>
<organism evidence="4 5">
    <name type="scientific">Erwinia psidii</name>
    <dbReference type="NCBI Taxonomy" id="69224"/>
    <lineage>
        <taxon>Bacteria</taxon>
        <taxon>Pseudomonadati</taxon>
        <taxon>Pseudomonadota</taxon>
        <taxon>Gammaproteobacteria</taxon>
        <taxon>Enterobacterales</taxon>
        <taxon>Erwiniaceae</taxon>
        <taxon>Erwinia</taxon>
    </lineage>
</organism>
<evidence type="ECO:0000256" key="1">
    <source>
        <dbReference type="ARBA" id="ARBA00010839"/>
    </source>
</evidence>
<dbReference type="PANTHER" id="PTHR33747:SF1">
    <property type="entry name" value="ADENYLATE CYCLASE-ASSOCIATED CAP C-TERMINAL DOMAIN-CONTAINING PROTEIN"/>
    <property type="match status" value="1"/>
</dbReference>